<dbReference type="Gene3D" id="3.40.50.300">
    <property type="entry name" value="P-loop containing nucleotide triphosphate hydrolases"/>
    <property type="match status" value="1"/>
</dbReference>
<name>A0ABQ6N9G0_9STRA</name>
<evidence type="ECO:0008006" key="5">
    <source>
        <dbReference type="Google" id="ProtNLM"/>
    </source>
</evidence>
<reference evidence="3 4" key="1">
    <citation type="journal article" date="2023" name="Commun. Biol.">
        <title>Genome analysis of Parmales, the sister group of diatoms, reveals the evolutionary specialization of diatoms from phago-mixotrophs to photoautotrophs.</title>
        <authorList>
            <person name="Ban H."/>
            <person name="Sato S."/>
            <person name="Yoshikawa S."/>
            <person name="Yamada K."/>
            <person name="Nakamura Y."/>
            <person name="Ichinomiya M."/>
            <person name="Sato N."/>
            <person name="Blanc-Mathieu R."/>
            <person name="Endo H."/>
            <person name="Kuwata A."/>
            <person name="Ogata H."/>
        </authorList>
    </citation>
    <scope>NUCLEOTIDE SEQUENCE [LARGE SCALE GENOMIC DNA]</scope>
</reference>
<feature type="compositionally biased region" description="Acidic residues" evidence="2">
    <location>
        <begin position="188"/>
        <end position="198"/>
    </location>
</feature>
<evidence type="ECO:0000313" key="3">
    <source>
        <dbReference type="EMBL" id="GMI43809.1"/>
    </source>
</evidence>
<sequence length="205" mass="22130">PPPPNPPPRRRVNVSFTRARRALIVVGNDVTLRRGDVDTWAPWIGWADSMGINMNAPGKPRGRYDAEQLRKVRSGTTAAEMLKDVLEKQQQQKTAAEVDLKRANKGRNVIEEFEGGGAEGMTGRLGGGLSGGANAVVATKLVGNFESNWDDSDEEEGEEGEGGEDWENEGWSSKLNELGAANAAKPDLDEEGGDDDDGLRDAWDA</sequence>
<feature type="compositionally biased region" description="Acidic residues" evidence="2">
    <location>
        <begin position="148"/>
        <end position="168"/>
    </location>
</feature>
<keyword evidence="1" id="KW-0175">Coiled coil</keyword>
<dbReference type="InterPro" id="IPR027417">
    <property type="entry name" value="P-loop_NTPase"/>
</dbReference>
<comment type="caution">
    <text evidence="3">The sequence shown here is derived from an EMBL/GenBank/DDBJ whole genome shotgun (WGS) entry which is preliminary data.</text>
</comment>
<feature type="region of interest" description="Disordered" evidence="2">
    <location>
        <begin position="145"/>
        <end position="205"/>
    </location>
</feature>
<keyword evidence="4" id="KW-1185">Reference proteome</keyword>
<gene>
    <name evidence="3" type="ORF">TeGR_g8822</name>
</gene>
<evidence type="ECO:0000256" key="2">
    <source>
        <dbReference type="SAM" id="MobiDB-lite"/>
    </source>
</evidence>
<accession>A0ABQ6N9G0</accession>
<evidence type="ECO:0000256" key="1">
    <source>
        <dbReference type="SAM" id="Coils"/>
    </source>
</evidence>
<organism evidence="3 4">
    <name type="scientific">Tetraparma gracilis</name>
    <dbReference type="NCBI Taxonomy" id="2962635"/>
    <lineage>
        <taxon>Eukaryota</taxon>
        <taxon>Sar</taxon>
        <taxon>Stramenopiles</taxon>
        <taxon>Ochrophyta</taxon>
        <taxon>Bolidophyceae</taxon>
        <taxon>Parmales</taxon>
        <taxon>Triparmaceae</taxon>
        <taxon>Tetraparma</taxon>
    </lineage>
</organism>
<dbReference type="Proteomes" id="UP001165060">
    <property type="component" value="Unassembled WGS sequence"/>
</dbReference>
<proteinExistence type="predicted"/>
<dbReference type="EMBL" id="BRYB01002365">
    <property type="protein sequence ID" value="GMI43809.1"/>
    <property type="molecule type" value="Genomic_DNA"/>
</dbReference>
<feature type="coiled-coil region" evidence="1">
    <location>
        <begin position="79"/>
        <end position="106"/>
    </location>
</feature>
<evidence type="ECO:0000313" key="4">
    <source>
        <dbReference type="Proteomes" id="UP001165060"/>
    </source>
</evidence>
<feature type="non-terminal residue" evidence="3">
    <location>
        <position position="1"/>
    </location>
</feature>
<protein>
    <recommendedName>
        <fullName evidence="5">RNA helicase</fullName>
    </recommendedName>
</protein>